<dbReference type="PROSITE" id="PS51044">
    <property type="entry name" value="ZF_SP_RING"/>
    <property type="match status" value="1"/>
</dbReference>
<organism evidence="7 8">
    <name type="scientific">Ensete ventricosum</name>
    <name type="common">Abyssinian banana</name>
    <name type="synonym">Musa ensete</name>
    <dbReference type="NCBI Taxonomy" id="4639"/>
    <lineage>
        <taxon>Eukaryota</taxon>
        <taxon>Viridiplantae</taxon>
        <taxon>Streptophyta</taxon>
        <taxon>Embryophyta</taxon>
        <taxon>Tracheophyta</taxon>
        <taxon>Spermatophyta</taxon>
        <taxon>Magnoliopsida</taxon>
        <taxon>Liliopsida</taxon>
        <taxon>Zingiberales</taxon>
        <taxon>Musaceae</taxon>
        <taxon>Ensete</taxon>
    </lineage>
</organism>
<evidence type="ECO:0000256" key="4">
    <source>
        <dbReference type="PROSITE-ProRule" id="PRU00452"/>
    </source>
</evidence>
<dbReference type="Pfam" id="PF02891">
    <property type="entry name" value="zf-MIZ"/>
    <property type="match status" value="1"/>
</dbReference>
<dbReference type="PANTHER" id="PTHR10782">
    <property type="entry name" value="ZINC FINGER MIZ DOMAIN-CONTAINING PROTEIN"/>
    <property type="match status" value="1"/>
</dbReference>
<evidence type="ECO:0000256" key="5">
    <source>
        <dbReference type="SAM" id="MobiDB-lite"/>
    </source>
</evidence>
<keyword evidence="8" id="KW-1185">Reference proteome</keyword>
<evidence type="ECO:0000259" key="6">
    <source>
        <dbReference type="PROSITE" id="PS51044"/>
    </source>
</evidence>
<keyword evidence="3" id="KW-0862">Zinc</keyword>
<evidence type="ECO:0000256" key="3">
    <source>
        <dbReference type="ARBA" id="ARBA00022833"/>
    </source>
</evidence>
<dbReference type="PANTHER" id="PTHR10782:SF4">
    <property type="entry name" value="TONALLI, ISOFORM E"/>
    <property type="match status" value="1"/>
</dbReference>
<keyword evidence="1" id="KW-0479">Metal-binding</keyword>
<feature type="domain" description="SP-RING-type" evidence="6">
    <location>
        <begin position="317"/>
        <end position="398"/>
    </location>
</feature>
<dbReference type="Proteomes" id="UP001222027">
    <property type="component" value="Unassembled WGS sequence"/>
</dbReference>
<dbReference type="EMBL" id="JAQQAF010000005">
    <property type="protein sequence ID" value="KAJ8483630.1"/>
    <property type="molecule type" value="Genomic_DNA"/>
</dbReference>
<sequence length="879" mass="95190">MAFRQPSAPSPSLQWPGVAAPAAYTPQQSVTALAAASQNRLTVVAANHVRLRAVADRLDLLLRGGISSGPSDLFHLIFALARGIDYALSVNDIPGIANRLPSIIIQVYQRRNDPLLRSAIMVLMISAKNACKNRWFLSPDVNELLSMANELCSSFCMSVSDTIVGNTQDTLSKIMPRFYPQLQFCRLVVSFEAKPGYDVLMSDFHIPKNIRLDERICLLVAQTDNLETSSCIISPQHVSFLVNGKGVERRTNVSMETGPQFPTDITKMLKYGTNIIQAIGYFSGNYMIAIAFMSKVTIPCATRLEDYVHPVIEKLASDSDIIEGASRITLNCPISFKRIKTPVKGHLCKHHQCFDYDSFMEINSRKPSWRCPSCGTPTSCIDLRIDQKMTKARENVADIVIFADGSWNSFVEHNESINQVHEGRSQQQDNSNPENQNNLAGVVDLTIAKSPEVGPFQNSAHTAENYGCEIEDKKPFRDDEGLPIPLYASGASVINTSLCTQAPAYYTESGIWPRNMSSVSSSESGRMVGANANALGTLASILPNVLLNPIHTDAVSPVLNRDPAGFELSHPTLNFQQVPQVTQLAENVQLEPLHEVSSINNNEAGRQVIRTPIAVQAFPAQTQIPSSSRTAQTAVADALDSVSGQMQINELSRTSCIAAASLHSMAQEQHPHSNSAVQQGVVGLSAANMISTRTPQGRLRGVDAYSAIVHFLLEHPPQLPYQRRHHLANPSGASQLSSSQAQQVSHNAAYATEIGASPLAPRHAAQRAAAIPQTGATSIPFASGVASVPTLTDAGRAPPSFGSDGLPALPYEQHWQPTGRMRGSLTGYAYTSALNQYLFSPQSAQAPAPPFSAGVSADQLLMLNCQHTECSSIHDPATI</sequence>
<feature type="compositionally biased region" description="Low complexity" evidence="5">
    <location>
        <begin position="731"/>
        <end position="745"/>
    </location>
</feature>
<proteinExistence type="predicted"/>
<evidence type="ECO:0000256" key="2">
    <source>
        <dbReference type="ARBA" id="ARBA00022771"/>
    </source>
</evidence>
<name>A0AAV8QWP1_ENSVE</name>
<comment type="caution">
    <text evidence="7">The sequence shown here is derived from an EMBL/GenBank/DDBJ whole genome shotgun (WGS) entry which is preliminary data.</text>
</comment>
<reference evidence="7 8" key="1">
    <citation type="submission" date="2022-12" db="EMBL/GenBank/DDBJ databases">
        <title>Chromosome-scale assembly of the Ensete ventricosum genome.</title>
        <authorList>
            <person name="Dussert Y."/>
            <person name="Stocks J."/>
            <person name="Wendawek A."/>
            <person name="Woldeyes F."/>
            <person name="Nichols R.A."/>
            <person name="Borrell J.S."/>
        </authorList>
    </citation>
    <scope>NUCLEOTIDE SEQUENCE [LARGE SCALE GENOMIC DNA]</scope>
    <source>
        <strain evidence="8">cv. Maze</strain>
        <tissue evidence="7">Seeds</tissue>
    </source>
</reference>
<gene>
    <name evidence="7" type="ORF">OPV22_016115</name>
</gene>
<evidence type="ECO:0000313" key="7">
    <source>
        <dbReference type="EMBL" id="KAJ8483630.1"/>
    </source>
</evidence>
<dbReference type="Gene3D" id="3.30.40.10">
    <property type="entry name" value="Zinc/RING finger domain, C3HC4 (zinc finger)"/>
    <property type="match status" value="1"/>
</dbReference>
<keyword evidence="2 4" id="KW-0863">Zinc-finger</keyword>
<dbReference type="InterPro" id="IPR013083">
    <property type="entry name" value="Znf_RING/FYVE/PHD"/>
</dbReference>
<evidence type="ECO:0000313" key="8">
    <source>
        <dbReference type="Proteomes" id="UP001222027"/>
    </source>
</evidence>
<feature type="region of interest" description="Disordered" evidence="5">
    <location>
        <begin position="722"/>
        <end position="747"/>
    </location>
</feature>
<dbReference type="AlphaFoldDB" id="A0AAV8QWP1"/>
<dbReference type="CDD" id="cd16650">
    <property type="entry name" value="SP-RING_PIAS-like"/>
    <property type="match status" value="1"/>
</dbReference>
<dbReference type="GO" id="GO:0016925">
    <property type="term" value="P:protein sumoylation"/>
    <property type="evidence" value="ECO:0007669"/>
    <property type="project" value="TreeGrafter"/>
</dbReference>
<protein>
    <recommendedName>
        <fullName evidence="6">SP-RING-type domain-containing protein</fullName>
    </recommendedName>
</protein>
<accession>A0AAV8QWP1</accession>
<evidence type="ECO:0000256" key="1">
    <source>
        <dbReference type="ARBA" id="ARBA00022723"/>
    </source>
</evidence>
<dbReference type="InterPro" id="IPR004181">
    <property type="entry name" value="Znf_MIZ"/>
</dbReference>
<dbReference type="GO" id="GO:0000785">
    <property type="term" value="C:chromatin"/>
    <property type="evidence" value="ECO:0007669"/>
    <property type="project" value="TreeGrafter"/>
</dbReference>
<dbReference type="GO" id="GO:0008270">
    <property type="term" value="F:zinc ion binding"/>
    <property type="evidence" value="ECO:0007669"/>
    <property type="project" value="UniProtKB-KW"/>
</dbReference>
<dbReference type="GO" id="GO:0061665">
    <property type="term" value="F:SUMO ligase activity"/>
    <property type="evidence" value="ECO:0007669"/>
    <property type="project" value="TreeGrafter"/>
</dbReference>